<organism evidence="7 8">
    <name type="scientific">Dillenia turbinata</name>
    <dbReference type="NCBI Taxonomy" id="194707"/>
    <lineage>
        <taxon>Eukaryota</taxon>
        <taxon>Viridiplantae</taxon>
        <taxon>Streptophyta</taxon>
        <taxon>Embryophyta</taxon>
        <taxon>Tracheophyta</taxon>
        <taxon>Spermatophyta</taxon>
        <taxon>Magnoliopsida</taxon>
        <taxon>eudicotyledons</taxon>
        <taxon>Gunneridae</taxon>
        <taxon>Pentapetalae</taxon>
        <taxon>Dilleniales</taxon>
        <taxon>Dilleniaceae</taxon>
        <taxon>Dillenia</taxon>
    </lineage>
</organism>
<dbReference type="GO" id="GO:0009736">
    <property type="term" value="P:cytokinin-activated signaling pathway"/>
    <property type="evidence" value="ECO:0007669"/>
    <property type="project" value="UniProtKB-KW"/>
</dbReference>
<evidence type="ECO:0000256" key="5">
    <source>
        <dbReference type="ARBA" id="ARBA00023242"/>
    </source>
</evidence>
<dbReference type="PANTHER" id="PTHR33347:SF1">
    <property type="entry name" value="PROTEIN SOB FIVE-LIKE 5"/>
    <property type="match status" value="1"/>
</dbReference>
<keyword evidence="3" id="KW-0203">Cytokinin biosynthesis</keyword>
<reference evidence="7 8" key="1">
    <citation type="submission" date="2023-12" db="EMBL/GenBank/DDBJ databases">
        <title>A high-quality genome assembly for Dillenia turbinata (Dilleniales).</title>
        <authorList>
            <person name="Chanderbali A."/>
        </authorList>
    </citation>
    <scope>NUCLEOTIDE SEQUENCE [LARGE SCALE GENOMIC DNA]</scope>
    <source>
        <strain evidence="7">LSX21</strain>
        <tissue evidence="7">Leaf</tissue>
    </source>
</reference>
<keyword evidence="4" id="KW-0932">Cytokinin signaling pathway</keyword>
<comment type="subcellular location">
    <subcellularLocation>
        <location evidence="1">Cytoplasm</location>
    </subcellularLocation>
</comment>
<evidence type="ECO:0000256" key="6">
    <source>
        <dbReference type="ARBA" id="ARBA00024199"/>
    </source>
</evidence>
<comment type="similarity">
    <text evidence="6">Belongs to the SOFL plant protein family.</text>
</comment>
<evidence type="ECO:0000313" key="8">
    <source>
        <dbReference type="Proteomes" id="UP001370490"/>
    </source>
</evidence>
<dbReference type="GO" id="GO:0005737">
    <property type="term" value="C:cytoplasm"/>
    <property type="evidence" value="ECO:0007669"/>
    <property type="project" value="UniProtKB-SubCell"/>
</dbReference>
<gene>
    <name evidence="7" type="ORF">RJ641_019180</name>
</gene>
<name>A0AAN8YV74_9MAGN</name>
<comment type="caution">
    <text evidence="7">The sequence shown here is derived from an EMBL/GenBank/DDBJ whole genome shotgun (WGS) entry which is preliminary data.</text>
</comment>
<evidence type="ECO:0000256" key="3">
    <source>
        <dbReference type="ARBA" id="ARBA00022712"/>
    </source>
</evidence>
<evidence type="ECO:0000313" key="7">
    <source>
        <dbReference type="EMBL" id="KAK6916319.1"/>
    </source>
</evidence>
<protein>
    <submittedName>
        <fullName evidence="7">Uncharacterized protein</fullName>
    </submittedName>
</protein>
<evidence type="ECO:0000256" key="4">
    <source>
        <dbReference type="ARBA" id="ARBA00022864"/>
    </source>
</evidence>
<evidence type="ECO:0000256" key="2">
    <source>
        <dbReference type="ARBA" id="ARBA00022490"/>
    </source>
</evidence>
<dbReference type="EMBL" id="JBAMMX010000024">
    <property type="protein sequence ID" value="KAK6916319.1"/>
    <property type="molecule type" value="Genomic_DNA"/>
</dbReference>
<proteinExistence type="inferred from homology"/>
<dbReference type="InterPro" id="IPR044670">
    <property type="entry name" value="SOFL"/>
</dbReference>
<sequence>MNVMASECSSGCESGWTLYLEHSFFPTDPSLRKSTGKYMDAENAVSYHEYMGKRVEEEEEEDLSMVSDASSGPPHFVEDDECCNYYDNQCLYSASVAPALAKNSSKRQKVQEKRRRQQCKEQEQLSLLDDTASSPIFNFSNNNYTITQNQASVEGMLGYSQGFSATHFENRSTFQRQYGFLGPSVPENRF</sequence>
<keyword evidence="5" id="KW-0539">Nucleus</keyword>
<keyword evidence="2" id="KW-0963">Cytoplasm</keyword>
<accession>A0AAN8YV74</accession>
<evidence type="ECO:0000256" key="1">
    <source>
        <dbReference type="ARBA" id="ARBA00004496"/>
    </source>
</evidence>
<dbReference type="GO" id="GO:0009691">
    <property type="term" value="P:cytokinin biosynthetic process"/>
    <property type="evidence" value="ECO:0007669"/>
    <property type="project" value="UniProtKB-KW"/>
</dbReference>
<dbReference type="PANTHER" id="PTHR33347">
    <property type="entry name" value="OSJNBA0091C07.3 PROTEIN"/>
    <property type="match status" value="1"/>
</dbReference>
<dbReference type="AlphaFoldDB" id="A0AAN8YV74"/>
<keyword evidence="8" id="KW-1185">Reference proteome</keyword>
<dbReference type="Proteomes" id="UP001370490">
    <property type="component" value="Unassembled WGS sequence"/>
</dbReference>